<accession>A0AAV4N2L4</accession>
<proteinExistence type="predicted"/>
<gene>
    <name evidence="1" type="ORF">CEXT_547631</name>
</gene>
<protein>
    <submittedName>
        <fullName evidence="1">Uncharacterized protein</fullName>
    </submittedName>
</protein>
<dbReference type="EMBL" id="BPLR01020452">
    <property type="protein sequence ID" value="GIX78962.1"/>
    <property type="molecule type" value="Genomic_DNA"/>
</dbReference>
<sequence>MEEYRSRQTISRLQRPVLWGGLPILFESITEWKTCGGTSNDTHVFIELDTGHAMHSREGPISSAEPFFS</sequence>
<dbReference type="AlphaFoldDB" id="A0AAV4N2L4"/>
<reference evidence="1 2" key="1">
    <citation type="submission" date="2021-06" db="EMBL/GenBank/DDBJ databases">
        <title>Caerostris extrusa draft genome.</title>
        <authorList>
            <person name="Kono N."/>
            <person name="Arakawa K."/>
        </authorList>
    </citation>
    <scope>NUCLEOTIDE SEQUENCE [LARGE SCALE GENOMIC DNA]</scope>
</reference>
<dbReference type="Proteomes" id="UP001054945">
    <property type="component" value="Unassembled WGS sequence"/>
</dbReference>
<organism evidence="1 2">
    <name type="scientific">Caerostris extrusa</name>
    <name type="common">Bark spider</name>
    <name type="synonym">Caerostris bankana</name>
    <dbReference type="NCBI Taxonomy" id="172846"/>
    <lineage>
        <taxon>Eukaryota</taxon>
        <taxon>Metazoa</taxon>
        <taxon>Ecdysozoa</taxon>
        <taxon>Arthropoda</taxon>
        <taxon>Chelicerata</taxon>
        <taxon>Arachnida</taxon>
        <taxon>Araneae</taxon>
        <taxon>Araneomorphae</taxon>
        <taxon>Entelegynae</taxon>
        <taxon>Araneoidea</taxon>
        <taxon>Araneidae</taxon>
        <taxon>Caerostris</taxon>
    </lineage>
</organism>
<evidence type="ECO:0000313" key="2">
    <source>
        <dbReference type="Proteomes" id="UP001054945"/>
    </source>
</evidence>
<comment type="caution">
    <text evidence="1">The sequence shown here is derived from an EMBL/GenBank/DDBJ whole genome shotgun (WGS) entry which is preliminary data.</text>
</comment>
<evidence type="ECO:0000313" key="1">
    <source>
        <dbReference type="EMBL" id="GIX78962.1"/>
    </source>
</evidence>
<keyword evidence="2" id="KW-1185">Reference proteome</keyword>
<name>A0AAV4N2L4_CAEEX</name>